<dbReference type="EMBL" id="CAXDID020000139">
    <property type="protein sequence ID" value="CAL6038352.1"/>
    <property type="molecule type" value="Genomic_DNA"/>
</dbReference>
<name>A0AA86PRD7_9EUKA</name>
<dbReference type="EMBL" id="CATOUU010001104">
    <property type="protein sequence ID" value="CAI9972202.1"/>
    <property type="molecule type" value="Genomic_DNA"/>
</dbReference>
<comment type="caution">
    <text evidence="2">The sequence shown here is derived from an EMBL/GenBank/DDBJ whole genome shotgun (WGS) entry which is preliminary data.</text>
</comment>
<dbReference type="AlphaFoldDB" id="A0AA86PRD7"/>
<evidence type="ECO:0000313" key="8">
    <source>
        <dbReference type="EMBL" id="CAL6053604.1"/>
    </source>
</evidence>
<gene>
    <name evidence="1" type="ORF">HINF_LOCUS27360</name>
    <name evidence="2" type="ORF">HINF_LOCUS27369</name>
    <name evidence="3" type="ORF">HINF_LOCUS27377</name>
    <name evidence="5" type="ORF">HINF_LOCUS37326</name>
    <name evidence="6" type="ORF">HINF_LOCUS45443</name>
    <name evidence="7" type="ORF">HINF_LOCUS45452</name>
    <name evidence="8" type="ORF">HINF_LOCUS45460</name>
    <name evidence="4" type="ORF">HINF_LOCUS59847</name>
</gene>
<dbReference type="EMBL" id="CATOUU010000667">
    <property type="protein sequence ID" value="CAI9939732.1"/>
    <property type="molecule type" value="Genomic_DNA"/>
</dbReference>
<reference evidence="5 9" key="2">
    <citation type="submission" date="2024-07" db="EMBL/GenBank/DDBJ databases">
        <authorList>
            <person name="Akdeniz Z."/>
        </authorList>
    </citation>
    <scope>NUCLEOTIDE SEQUENCE [LARGE SCALE GENOMIC DNA]</scope>
</reference>
<dbReference type="EMBL" id="CAXDID020000197">
    <property type="protein sequence ID" value="CAL6053596.1"/>
    <property type="molecule type" value="Genomic_DNA"/>
</dbReference>
<organism evidence="2">
    <name type="scientific">Hexamita inflata</name>
    <dbReference type="NCBI Taxonomy" id="28002"/>
    <lineage>
        <taxon>Eukaryota</taxon>
        <taxon>Metamonada</taxon>
        <taxon>Diplomonadida</taxon>
        <taxon>Hexamitidae</taxon>
        <taxon>Hexamitinae</taxon>
        <taxon>Hexamita</taxon>
    </lineage>
</organism>
<evidence type="ECO:0000313" key="7">
    <source>
        <dbReference type="EMBL" id="CAL6053596.1"/>
    </source>
</evidence>
<protein>
    <submittedName>
        <fullName evidence="5">Hypothetical_protein</fullName>
    </submittedName>
</protein>
<dbReference type="EMBL" id="CAXDID020000197">
    <property type="protein sequence ID" value="CAL6053587.1"/>
    <property type="molecule type" value="Genomic_DNA"/>
</dbReference>
<accession>A0AA86PRD7</accession>
<evidence type="ECO:0000313" key="1">
    <source>
        <dbReference type="EMBL" id="CAI9939715.1"/>
    </source>
</evidence>
<evidence type="ECO:0000313" key="5">
    <source>
        <dbReference type="EMBL" id="CAL6038352.1"/>
    </source>
</evidence>
<evidence type="ECO:0000313" key="9">
    <source>
        <dbReference type="Proteomes" id="UP001642409"/>
    </source>
</evidence>
<reference evidence="2" key="1">
    <citation type="submission" date="2023-06" db="EMBL/GenBank/DDBJ databases">
        <authorList>
            <person name="Kurt Z."/>
        </authorList>
    </citation>
    <scope>NUCLEOTIDE SEQUENCE</scope>
</reference>
<evidence type="ECO:0000313" key="6">
    <source>
        <dbReference type="EMBL" id="CAL6053587.1"/>
    </source>
</evidence>
<keyword evidence="9" id="KW-1185">Reference proteome</keyword>
<evidence type="ECO:0000313" key="4">
    <source>
        <dbReference type="EMBL" id="CAI9972202.1"/>
    </source>
</evidence>
<sequence length="102" mass="11751">MNQSIFRIPNKCSRPELAVSTQATSAVVAQFVQNFRLAVVVRQIVSTRWLSNQFFMEFTLNRTNHVRVAQLAENIYQLVFALLARRNILGIRRPTPATSWCK</sequence>
<dbReference type="Proteomes" id="UP001642409">
    <property type="component" value="Unassembled WGS sequence"/>
</dbReference>
<evidence type="ECO:0000313" key="2">
    <source>
        <dbReference type="EMBL" id="CAI9939724.1"/>
    </source>
</evidence>
<dbReference type="EMBL" id="CAXDID020000197">
    <property type="protein sequence ID" value="CAL6053604.1"/>
    <property type="molecule type" value="Genomic_DNA"/>
</dbReference>
<dbReference type="EMBL" id="CATOUU010000667">
    <property type="protein sequence ID" value="CAI9939724.1"/>
    <property type="molecule type" value="Genomic_DNA"/>
</dbReference>
<proteinExistence type="predicted"/>
<dbReference type="EMBL" id="CATOUU010000667">
    <property type="protein sequence ID" value="CAI9939715.1"/>
    <property type="molecule type" value="Genomic_DNA"/>
</dbReference>
<evidence type="ECO:0000313" key="3">
    <source>
        <dbReference type="EMBL" id="CAI9939732.1"/>
    </source>
</evidence>